<dbReference type="RefSeq" id="WP_162855516.1">
    <property type="nucleotide sequence ID" value="NZ_CP077615.1"/>
</dbReference>
<reference evidence="2 3" key="1">
    <citation type="submission" date="2020-05" db="EMBL/GenBank/DDBJ databases">
        <title>Complete genome of Clostridium estertheticum subspecies estertheticum, isolated from Vacuum packed lamb meat from New Zealand imported to Switzerland.</title>
        <authorList>
            <person name="Wambui J."/>
            <person name="Stevens M.J.A."/>
            <person name="Stephan R."/>
        </authorList>
    </citation>
    <scope>NUCLEOTIDE SEQUENCE [LARGE SCALE GENOMIC DNA]</scope>
    <source>
        <strain evidence="2 3">CEST001</strain>
    </source>
</reference>
<organism evidence="2 3">
    <name type="scientific">Clostridium estertheticum</name>
    <dbReference type="NCBI Taxonomy" id="238834"/>
    <lineage>
        <taxon>Bacteria</taxon>
        <taxon>Bacillati</taxon>
        <taxon>Bacillota</taxon>
        <taxon>Clostridia</taxon>
        <taxon>Eubacteriales</taxon>
        <taxon>Clostridiaceae</taxon>
        <taxon>Clostridium</taxon>
    </lineage>
</organism>
<evidence type="ECO:0000313" key="3">
    <source>
        <dbReference type="Proteomes" id="UP000531659"/>
    </source>
</evidence>
<dbReference type="EMBL" id="JABEYB010000003">
    <property type="protein sequence ID" value="NNU75220.1"/>
    <property type="molecule type" value="Genomic_DNA"/>
</dbReference>
<accession>A0A7Y3SUA7</accession>
<name>A0A7Y3SUA7_9CLOT</name>
<evidence type="ECO:0000313" key="2">
    <source>
        <dbReference type="EMBL" id="NNU75220.1"/>
    </source>
</evidence>
<proteinExistence type="predicted"/>
<gene>
    <name evidence="2" type="ORF">HLQ16_04675</name>
</gene>
<comment type="caution">
    <text evidence="2">The sequence shown here is derived from an EMBL/GenBank/DDBJ whole genome shotgun (WGS) entry which is preliminary data.</text>
</comment>
<feature type="region of interest" description="Disordered" evidence="1">
    <location>
        <begin position="16"/>
        <end position="56"/>
    </location>
</feature>
<sequence length="56" mass="6101">MKNDINKNMEIMKKVIEEKKAKSSMQKNSRRASIHGTQSPSSGNGGGLVGKNNRGQ</sequence>
<evidence type="ECO:0000256" key="1">
    <source>
        <dbReference type="SAM" id="MobiDB-lite"/>
    </source>
</evidence>
<dbReference type="AlphaFoldDB" id="A0A7Y3SUA7"/>
<dbReference type="GeneID" id="83591394"/>
<protein>
    <submittedName>
        <fullName evidence="2">Uncharacterized protein</fullName>
    </submittedName>
</protein>
<dbReference type="Proteomes" id="UP000531659">
    <property type="component" value="Unassembled WGS sequence"/>
</dbReference>